<feature type="compositionally biased region" description="Basic and acidic residues" evidence="1">
    <location>
        <begin position="272"/>
        <end position="283"/>
    </location>
</feature>
<evidence type="ECO:0000313" key="3">
    <source>
        <dbReference type="EMBL" id="CUV06990.1"/>
    </source>
</evidence>
<gene>
    <name evidence="3" type="ORF">CHUDEA7_140</name>
</gene>
<dbReference type="GO" id="GO:0005634">
    <property type="term" value="C:nucleus"/>
    <property type="evidence" value="ECO:0007669"/>
    <property type="project" value="TreeGrafter"/>
</dbReference>
<dbReference type="GO" id="GO:0006950">
    <property type="term" value="P:response to stress"/>
    <property type="evidence" value="ECO:0007669"/>
    <property type="project" value="UniProtKB-ARBA"/>
</dbReference>
<feature type="region of interest" description="Disordered" evidence="1">
    <location>
        <begin position="272"/>
        <end position="292"/>
    </location>
</feature>
<dbReference type="SMART" id="SM00731">
    <property type="entry name" value="SprT"/>
    <property type="match status" value="1"/>
</dbReference>
<dbReference type="VEuPathDB" id="CryptoDB:CHUDEA7_140"/>
<evidence type="ECO:0000256" key="1">
    <source>
        <dbReference type="SAM" id="MobiDB-lite"/>
    </source>
</evidence>
<organism evidence="3">
    <name type="scientific">Cryptosporidium hominis</name>
    <dbReference type="NCBI Taxonomy" id="237895"/>
    <lineage>
        <taxon>Eukaryota</taxon>
        <taxon>Sar</taxon>
        <taxon>Alveolata</taxon>
        <taxon>Apicomplexa</taxon>
        <taxon>Conoidasida</taxon>
        <taxon>Coccidia</taxon>
        <taxon>Eucoccidiorida</taxon>
        <taxon>Eimeriorina</taxon>
        <taxon>Cryptosporidiidae</taxon>
        <taxon>Cryptosporidium</taxon>
    </lineage>
</organism>
<feature type="domain" description="SprT-like" evidence="2">
    <location>
        <begin position="357"/>
        <end position="513"/>
    </location>
</feature>
<proteinExistence type="predicted"/>
<dbReference type="OrthoDB" id="20772at2759"/>
<dbReference type="VEuPathDB" id="CryptoDB:ChTU502y2012_407g0070"/>
<dbReference type="PANTHER" id="PTHR23099:SF0">
    <property type="entry name" value="GERM CELL NUCLEAR ACIDIC PROTEIN"/>
    <property type="match status" value="1"/>
</dbReference>
<dbReference type="PANTHER" id="PTHR23099">
    <property type="entry name" value="TRANSCRIPTIONAL REGULATOR"/>
    <property type="match status" value="1"/>
</dbReference>
<dbReference type="InterPro" id="IPR006640">
    <property type="entry name" value="SprT-like_domain"/>
</dbReference>
<sequence length="598" mass="69436">MRPSLLLGSSVRRKNCIKNYLVSSDTEIDDENNNINTPVKNLTVKLKEEHYYSDNSNINECSSRPSISLATSVRRKVYHIDSSEDSCTEDVNLSYLNSHPSTFTSDILENLHESPTQPCIHYKSEFEPNNNPSSNYSSIGSRRRNCIFSSEEEDIIPLSSRPSIKYQSSVRRKNNSRKIFTIIDSDSEDELNNNVASKRSSFCLGPELICEPNILNYTPEQHNIWRSFDSDLEIDETNVSIDTLQELEWKTAISSSDFEDEEVERKHQIGYHSEEIESEDKTGEYQNTPRMDEKEVLPEKYSLFSDEDIEDQKSDLEEIKENVSSKDLNSNQVTNLTKEIPLKNKSEKFGAFIRQRSSIAKHWYQKFNKQVFHNRLPEEVPIKWTGRLQRTAAQTLFITNIDGSKRVVIKLSKYVLDCEFRLKKTLLHECCHVAQFLLDSCIKPPHGQIFMKWGKVASKVFPDLKVEIYHNYEIIYKYRYQCLRCFQMFGRQTKINDETKIVCSVCNGTVIFIGRGTLSNSRKEFQVKAQNPPNTQKSKSNPYSEFVKEKFAEFKKDIRDGRTPSRRAPSIVKEIAKLWKQKKSEDLIQDFEKLSIND</sequence>
<dbReference type="VEuPathDB" id="CryptoDB:Chro.70027"/>
<name>A0A0S4THR9_CRYHO</name>
<dbReference type="Proteomes" id="UP000199752">
    <property type="component" value="Chromosome 7"/>
</dbReference>
<dbReference type="Pfam" id="PF10263">
    <property type="entry name" value="SprT-like"/>
    <property type="match status" value="1"/>
</dbReference>
<accession>A0A0S4THR9</accession>
<dbReference type="AlphaFoldDB" id="A0A0S4THR9"/>
<evidence type="ECO:0000259" key="2">
    <source>
        <dbReference type="SMART" id="SM00731"/>
    </source>
</evidence>
<protein>
    <recommendedName>
        <fullName evidence="2">SprT-like domain-containing protein</fullName>
    </recommendedName>
</protein>
<reference evidence="3" key="1">
    <citation type="submission" date="2015-08" db="EMBL/GenBank/DDBJ databases">
        <authorList>
            <person name="Babu N.S."/>
            <person name="Beckwith C.J."/>
            <person name="Beseler K.G."/>
            <person name="Brison A."/>
            <person name="Carone J.V."/>
            <person name="Caskin T.P."/>
            <person name="Diamond M."/>
            <person name="Durham M.E."/>
            <person name="Foxe J.M."/>
            <person name="Go M."/>
            <person name="Henderson B.A."/>
            <person name="Jones I.B."/>
            <person name="McGettigan J.A."/>
            <person name="Micheletti S.J."/>
            <person name="Nasrallah M.E."/>
            <person name="Ortiz D."/>
            <person name="Piller C.R."/>
            <person name="Privatt S.R."/>
            <person name="Schneider S.L."/>
            <person name="Sharp S."/>
            <person name="Smith T.C."/>
            <person name="Stanton J.D."/>
            <person name="Ullery H.E."/>
            <person name="Wilson R.J."/>
            <person name="Serrano M.G."/>
            <person name="Buck G."/>
            <person name="Lee V."/>
            <person name="Wang Y."/>
            <person name="Carvalho R."/>
            <person name="Voegtly L."/>
            <person name="Shi R."/>
            <person name="Duckworth R."/>
            <person name="Johnson A."/>
            <person name="Loviza R."/>
            <person name="Walstead R."/>
            <person name="Shah Z."/>
            <person name="Kiflezghi M."/>
            <person name="Wade K."/>
            <person name="Ball S.L."/>
            <person name="Bradley K.W."/>
            <person name="Asai D.J."/>
            <person name="Bowman C.A."/>
            <person name="Russell D.A."/>
            <person name="Pope W.H."/>
            <person name="Jacobs-Sera D."/>
            <person name="Hendrix R.W."/>
            <person name="Hatfull G.F."/>
        </authorList>
    </citation>
    <scope>NUCLEOTIDE SEQUENCE [LARGE SCALE GENOMIC DNA]</scope>
</reference>
<dbReference type="VEuPathDB" id="CryptoDB:GY17_00003247"/>
<dbReference type="EMBL" id="LN877953">
    <property type="protein sequence ID" value="CUV06990.1"/>
    <property type="molecule type" value="Genomic_DNA"/>
</dbReference>